<dbReference type="GO" id="GO:0003700">
    <property type="term" value="F:DNA-binding transcription factor activity"/>
    <property type="evidence" value="ECO:0007669"/>
    <property type="project" value="TreeGrafter"/>
</dbReference>
<reference evidence="6 7" key="1">
    <citation type="submission" date="2023-06" db="EMBL/GenBank/DDBJ databases">
        <authorList>
            <person name="Oyuntsetseg B."/>
            <person name="Kim S.B."/>
        </authorList>
    </citation>
    <scope>NUCLEOTIDE SEQUENCE [LARGE SCALE GENOMIC DNA]</scope>
    <source>
        <strain evidence="6 7">4-36</strain>
    </source>
</reference>
<feature type="domain" description="HTH tetR-type" evidence="5">
    <location>
        <begin position="15"/>
        <end position="75"/>
    </location>
</feature>
<dbReference type="AlphaFoldDB" id="A0A9Y2NG79"/>
<evidence type="ECO:0000256" key="2">
    <source>
        <dbReference type="ARBA" id="ARBA00023125"/>
    </source>
</evidence>
<evidence type="ECO:0000259" key="5">
    <source>
        <dbReference type="PROSITE" id="PS50977"/>
    </source>
</evidence>
<keyword evidence="7" id="KW-1185">Reference proteome</keyword>
<feature type="DNA-binding region" description="H-T-H motif" evidence="4">
    <location>
        <begin position="38"/>
        <end position="57"/>
    </location>
</feature>
<keyword evidence="2 4" id="KW-0238">DNA-binding</keyword>
<dbReference type="GO" id="GO:0000976">
    <property type="term" value="F:transcription cis-regulatory region binding"/>
    <property type="evidence" value="ECO:0007669"/>
    <property type="project" value="TreeGrafter"/>
</dbReference>
<dbReference type="Gene3D" id="1.10.10.60">
    <property type="entry name" value="Homeodomain-like"/>
    <property type="match status" value="1"/>
</dbReference>
<dbReference type="KEGG" id="amog:QRX60_11945"/>
<dbReference type="InterPro" id="IPR001647">
    <property type="entry name" value="HTH_TetR"/>
</dbReference>
<dbReference type="Gene3D" id="1.10.357.10">
    <property type="entry name" value="Tetracycline Repressor, domain 2"/>
    <property type="match status" value="1"/>
</dbReference>
<evidence type="ECO:0000313" key="7">
    <source>
        <dbReference type="Proteomes" id="UP001239397"/>
    </source>
</evidence>
<name>A0A9Y2NG79_9PSEU</name>
<proteinExistence type="predicted"/>
<dbReference type="InterPro" id="IPR009057">
    <property type="entry name" value="Homeodomain-like_sf"/>
</dbReference>
<keyword evidence="1" id="KW-0805">Transcription regulation</keyword>
<keyword evidence="3" id="KW-0804">Transcription</keyword>
<evidence type="ECO:0000256" key="4">
    <source>
        <dbReference type="PROSITE-ProRule" id="PRU00335"/>
    </source>
</evidence>
<dbReference type="Pfam" id="PF00440">
    <property type="entry name" value="TetR_N"/>
    <property type="match status" value="1"/>
</dbReference>
<evidence type="ECO:0000256" key="3">
    <source>
        <dbReference type="ARBA" id="ARBA00023163"/>
    </source>
</evidence>
<dbReference type="Proteomes" id="UP001239397">
    <property type="component" value="Chromosome"/>
</dbReference>
<organism evidence="6 7">
    <name type="scientific">Amycolatopsis mongoliensis</name>
    <dbReference type="NCBI Taxonomy" id="715475"/>
    <lineage>
        <taxon>Bacteria</taxon>
        <taxon>Bacillati</taxon>
        <taxon>Actinomycetota</taxon>
        <taxon>Actinomycetes</taxon>
        <taxon>Pseudonocardiales</taxon>
        <taxon>Pseudonocardiaceae</taxon>
        <taxon>Amycolatopsis</taxon>
    </lineage>
</organism>
<dbReference type="PROSITE" id="PS50977">
    <property type="entry name" value="HTH_TETR_2"/>
    <property type="match status" value="1"/>
</dbReference>
<dbReference type="SUPFAM" id="SSF48498">
    <property type="entry name" value="Tetracyclin repressor-like, C-terminal domain"/>
    <property type="match status" value="1"/>
</dbReference>
<sequence>MRSESSTSDRTFTEQARRRQFVDCAVEVIAEHGFAQASLARIAARAGTSKGVISYHFRDKDELIEQVLLDIYAGMAGFVGPRMAAAGSAAEKLESFLESNLEYLARHRSQLLAMRRICPNPPETGEPAPHDSAVEEFLRDGQESGEFRDFDVTVMAVTIRAALDGALDQFVARPELDLTAYAAELVTLFTHATRGNP</sequence>
<dbReference type="PANTHER" id="PTHR30055:SF234">
    <property type="entry name" value="HTH-TYPE TRANSCRIPTIONAL REGULATOR BETI"/>
    <property type="match status" value="1"/>
</dbReference>
<evidence type="ECO:0000313" key="6">
    <source>
        <dbReference type="EMBL" id="WIY04516.1"/>
    </source>
</evidence>
<dbReference type="InterPro" id="IPR050109">
    <property type="entry name" value="HTH-type_TetR-like_transc_reg"/>
</dbReference>
<gene>
    <name evidence="6" type="ORF">QRX60_11945</name>
</gene>
<dbReference type="PANTHER" id="PTHR30055">
    <property type="entry name" value="HTH-TYPE TRANSCRIPTIONAL REGULATOR RUTR"/>
    <property type="match status" value="1"/>
</dbReference>
<dbReference type="EMBL" id="CP127295">
    <property type="protein sequence ID" value="WIY04516.1"/>
    <property type="molecule type" value="Genomic_DNA"/>
</dbReference>
<dbReference type="SUPFAM" id="SSF46689">
    <property type="entry name" value="Homeodomain-like"/>
    <property type="match status" value="1"/>
</dbReference>
<dbReference type="RefSeq" id="WP_286000838.1">
    <property type="nucleotide sequence ID" value="NZ_CP127295.1"/>
</dbReference>
<protein>
    <submittedName>
        <fullName evidence="6">TetR/AcrR family transcriptional regulator</fullName>
    </submittedName>
</protein>
<evidence type="ECO:0000256" key="1">
    <source>
        <dbReference type="ARBA" id="ARBA00023015"/>
    </source>
</evidence>
<accession>A0A9Y2NG79</accession>
<dbReference type="PRINTS" id="PR00455">
    <property type="entry name" value="HTHTETR"/>
</dbReference>
<dbReference type="InterPro" id="IPR036271">
    <property type="entry name" value="Tet_transcr_reg_TetR-rel_C_sf"/>
</dbReference>